<name>A0A2N3LJ58_9BACI</name>
<organism evidence="1 2">
    <name type="scientific">Heyndrickxia camelliae</name>
    <dbReference type="NCBI Taxonomy" id="1707093"/>
    <lineage>
        <taxon>Bacteria</taxon>
        <taxon>Bacillati</taxon>
        <taxon>Bacillota</taxon>
        <taxon>Bacilli</taxon>
        <taxon>Bacillales</taxon>
        <taxon>Bacillaceae</taxon>
        <taxon>Heyndrickxia</taxon>
    </lineage>
</organism>
<evidence type="ECO:0000313" key="1">
    <source>
        <dbReference type="EMBL" id="PKR84617.1"/>
    </source>
</evidence>
<keyword evidence="2" id="KW-1185">Reference proteome</keyword>
<dbReference type="EMBL" id="PIQO01000009">
    <property type="protein sequence ID" value="PKR84617.1"/>
    <property type="molecule type" value="Genomic_DNA"/>
</dbReference>
<protein>
    <submittedName>
        <fullName evidence="1">Uncharacterized protein</fullName>
    </submittedName>
</protein>
<accession>A0A2N3LJ58</accession>
<dbReference type="AlphaFoldDB" id="A0A2N3LJ58"/>
<gene>
    <name evidence="1" type="ORF">CWO92_12965</name>
</gene>
<comment type="caution">
    <text evidence="1">The sequence shown here is derived from an EMBL/GenBank/DDBJ whole genome shotgun (WGS) entry which is preliminary data.</text>
</comment>
<sequence length="65" mass="7436">MNLDSLKTPNSNMLNGLVAKSAIKRFVKMEDNIGTVINEEMSFANKLFPNKNIRVDFNIDKNFML</sequence>
<dbReference type="Proteomes" id="UP000233440">
    <property type="component" value="Unassembled WGS sequence"/>
</dbReference>
<evidence type="ECO:0000313" key="2">
    <source>
        <dbReference type="Proteomes" id="UP000233440"/>
    </source>
</evidence>
<reference evidence="1 2" key="1">
    <citation type="submission" date="2017-11" db="EMBL/GenBank/DDBJ databases">
        <title>Bacillus camelliae sp. nov., isolated from pu'er tea.</title>
        <authorList>
            <person name="Niu L."/>
        </authorList>
    </citation>
    <scope>NUCLEOTIDE SEQUENCE [LARGE SCALE GENOMIC DNA]</scope>
    <source>
        <strain evidence="1 2">7578-1</strain>
    </source>
</reference>
<proteinExistence type="predicted"/>